<gene>
    <name evidence="2" type="ORF">ATJ93_3883</name>
</gene>
<evidence type="ECO:0000313" key="3">
    <source>
        <dbReference type="Proteomes" id="UP000283805"/>
    </source>
</evidence>
<reference evidence="2 3" key="1">
    <citation type="submission" date="2018-09" db="EMBL/GenBank/DDBJ databases">
        <title>Genomic Encyclopedia of Archaeal and Bacterial Type Strains, Phase II (KMG-II): from individual species to whole genera.</title>
        <authorList>
            <person name="Goeker M."/>
        </authorList>
    </citation>
    <scope>NUCLEOTIDE SEQUENCE [LARGE SCALE GENOMIC DNA]</scope>
    <source>
        <strain evidence="2 3">DSM 13151</strain>
    </source>
</reference>
<dbReference type="Pfam" id="PF24035">
    <property type="entry name" value="DUF7344"/>
    <property type="match status" value="1"/>
</dbReference>
<keyword evidence="3" id="KW-1185">Reference proteome</keyword>
<dbReference type="EMBL" id="RAPO01000004">
    <property type="protein sequence ID" value="RKD89061.1"/>
    <property type="molecule type" value="Genomic_DNA"/>
</dbReference>
<dbReference type="OrthoDB" id="206151at2157"/>
<dbReference type="RefSeq" id="WP_120246220.1">
    <property type="nucleotide sequence ID" value="NZ_RAPO01000004.1"/>
</dbReference>
<name>A0A3R7D7R2_9EURY</name>
<sequence length="108" mass="11821">MSSPTRESAGANEPTESDWCRLLGSDRRRMTIDILSGQEPPIELTELASGIAARERGADAVDDETVARVACSLHHVHLPMIDSFGVIEYSPETTRIGSCPTRLDVRIE</sequence>
<evidence type="ECO:0000313" key="2">
    <source>
        <dbReference type="EMBL" id="RKD89061.1"/>
    </source>
</evidence>
<dbReference type="Proteomes" id="UP000283805">
    <property type="component" value="Unassembled WGS sequence"/>
</dbReference>
<dbReference type="AlphaFoldDB" id="A0A3R7D7R2"/>
<feature type="domain" description="DUF7344" evidence="1">
    <location>
        <begin position="21"/>
        <end position="95"/>
    </location>
</feature>
<dbReference type="InterPro" id="IPR055768">
    <property type="entry name" value="DUF7344"/>
</dbReference>
<proteinExistence type="predicted"/>
<comment type="caution">
    <text evidence="2">The sequence shown here is derived from an EMBL/GenBank/DDBJ whole genome shotgun (WGS) entry which is preliminary data.</text>
</comment>
<accession>A0A3R7D7R2</accession>
<protein>
    <recommendedName>
        <fullName evidence="1">DUF7344 domain-containing protein</fullName>
    </recommendedName>
</protein>
<evidence type="ECO:0000259" key="1">
    <source>
        <dbReference type="Pfam" id="PF24035"/>
    </source>
</evidence>
<organism evidence="2 3">
    <name type="scientific">Halopiger aswanensis</name>
    <dbReference type="NCBI Taxonomy" id="148449"/>
    <lineage>
        <taxon>Archaea</taxon>
        <taxon>Methanobacteriati</taxon>
        <taxon>Methanobacteriota</taxon>
        <taxon>Stenosarchaea group</taxon>
        <taxon>Halobacteria</taxon>
        <taxon>Halobacteriales</taxon>
        <taxon>Natrialbaceae</taxon>
        <taxon>Halopiger</taxon>
    </lineage>
</organism>